<evidence type="ECO:0000313" key="2">
    <source>
        <dbReference type="Proteomes" id="UP000177925"/>
    </source>
</evidence>
<organism evidence="1 2">
    <name type="scientific">Candidatus Muproteobacteria bacterium RBG_16_64_11</name>
    <dbReference type="NCBI Taxonomy" id="1817758"/>
    <lineage>
        <taxon>Bacteria</taxon>
        <taxon>Pseudomonadati</taxon>
        <taxon>Pseudomonadota</taxon>
        <taxon>Candidatus Muproteobacteria</taxon>
    </lineage>
</organism>
<gene>
    <name evidence="1" type="ORF">A2150_02900</name>
</gene>
<evidence type="ECO:0000313" key="1">
    <source>
        <dbReference type="EMBL" id="OGI42876.1"/>
    </source>
</evidence>
<reference evidence="1 2" key="1">
    <citation type="journal article" date="2016" name="Nat. Commun.">
        <title>Thousands of microbial genomes shed light on interconnected biogeochemical processes in an aquifer system.</title>
        <authorList>
            <person name="Anantharaman K."/>
            <person name="Brown C.T."/>
            <person name="Hug L.A."/>
            <person name="Sharon I."/>
            <person name="Castelle C.J."/>
            <person name="Probst A.J."/>
            <person name="Thomas B.C."/>
            <person name="Singh A."/>
            <person name="Wilkins M.J."/>
            <person name="Karaoz U."/>
            <person name="Brodie E.L."/>
            <person name="Williams K.H."/>
            <person name="Hubbard S.S."/>
            <person name="Banfield J.F."/>
        </authorList>
    </citation>
    <scope>NUCLEOTIDE SEQUENCE [LARGE SCALE GENOMIC DNA]</scope>
</reference>
<name>A0A1F6TCT1_9PROT</name>
<comment type="caution">
    <text evidence="1">The sequence shown here is derived from an EMBL/GenBank/DDBJ whole genome shotgun (WGS) entry which is preliminary data.</text>
</comment>
<dbReference type="AlphaFoldDB" id="A0A1F6TCT1"/>
<sequence length="63" mass="6759">MDAPYAGKLDVVRPCTDLRLGCDEIEGALEFLVECIWRLWAVCPPPGSGLGNLTVRAADDPDG</sequence>
<protein>
    <submittedName>
        <fullName evidence="1">Uncharacterized protein</fullName>
    </submittedName>
</protein>
<dbReference type="EMBL" id="MFSS01000075">
    <property type="protein sequence ID" value="OGI42876.1"/>
    <property type="molecule type" value="Genomic_DNA"/>
</dbReference>
<dbReference type="Proteomes" id="UP000177925">
    <property type="component" value="Unassembled WGS sequence"/>
</dbReference>
<proteinExistence type="predicted"/>
<accession>A0A1F6TCT1</accession>